<dbReference type="GeneID" id="2906043"/>
<dbReference type="Gene3D" id="3.40.50.1820">
    <property type="entry name" value="alpha/beta hydrolase"/>
    <property type="match status" value="1"/>
</dbReference>
<dbReference type="eggNOG" id="KOG2564">
    <property type="taxonomic scope" value="Eukaryota"/>
</dbReference>
<dbReference type="GO" id="GO:0051723">
    <property type="term" value="F:protein methylesterase activity"/>
    <property type="evidence" value="ECO:0007669"/>
    <property type="project" value="UniProtKB-EC"/>
</dbReference>
<accession>A0A1D8N5L2</accession>
<organism evidence="10 11">
    <name type="scientific">Yarrowia lipolytica</name>
    <name type="common">Candida lipolytica</name>
    <dbReference type="NCBI Taxonomy" id="4952"/>
    <lineage>
        <taxon>Eukaryota</taxon>
        <taxon>Fungi</taxon>
        <taxon>Dikarya</taxon>
        <taxon>Ascomycota</taxon>
        <taxon>Saccharomycotina</taxon>
        <taxon>Dipodascomycetes</taxon>
        <taxon>Dipodascales</taxon>
        <taxon>Dipodascales incertae sedis</taxon>
        <taxon>Yarrowia</taxon>
    </lineage>
</organism>
<name>A0A1D8N5L2_YARLL</name>
<evidence type="ECO:0000313" key="10">
    <source>
        <dbReference type="EMBL" id="AOW00916.1"/>
    </source>
</evidence>
<feature type="compositionally biased region" description="Acidic residues" evidence="8">
    <location>
        <begin position="74"/>
        <end position="94"/>
    </location>
</feature>
<sequence>MPLIIISNYKYIKIIRDKVQVSCLAWPLSQLIVLLDSLSAIAMSQLHRGMHKKPGMFPPKEVLEEVDAGSGSDTETEETVECTEEEEEQDETDGLGDLGMPPPKKTTKSAASPTVPAPALIPSLSHLIGLEGKQPSRKYAPAEWPQYFKQKISVARDNDTFNVLYTPPDDSEAPVYVFHHGAGSCAESFALLSVRLREMMHEERFQLAATAKIRDENKLPGMIAFDARGHGFTEVESTDYSLEAFTNDFAFIVANVVAEFGLTNNLILVGHSLGGAVVTNACHLKLIQHPVIGLAVLDVVEGTAIESLASMQQILNSRPKSFPTVEKGIEWTVQSHTIRNRESACVSVPPTLISQHDGPGMTWRTDLMLTKPYWKGWFTGLSEKFISCAPAKLLILAGTDRLDKDLMVGQMQGKYQLVVFQESGHFVQEDAPDKTALSLIDFWKRNDKVNKTVPLFGAFRA</sequence>
<evidence type="ECO:0000256" key="1">
    <source>
        <dbReference type="ARBA" id="ARBA00008645"/>
    </source>
</evidence>
<proteinExistence type="inferred from homology"/>
<evidence type="ECO:0000256" key="7">
    <source>
        <dbReference type="PIRSR" id="PIRSR022950-1"/>
    </source>
</evidence>
<evidence type="ECO:0000256" key="5">
    <source>
        <dbReference type="ARBA" id="ARBA00049203"/>
    </source>
</evidence>
<gene>
    <name evidence="10" type="ORF">YALI1_A21120g</name>
</gene>
<dbReference type="Proteomes" id="UP000182444">
    <property type="component" value="Chromosome 1A"/>
</dbReference>
<dbReference type="SUPFAM" id="SSF53474">
    <property type="entry name" value="alpha/beta-Hydrolases"/>
    <property type="match status" value="1"/>
</dbReference>
<dbReference type="InterPro" id="IPR029058">
    <property type="entry name" value="AB_hydrolase_fold"/>
</dbReference>
<feature type="domain" description="AB hydrolase-1" evidence="9">
    <location>
        <begin position="177"/>
        <end position="436"/>
    </location>
</feature>
<evidence type="ECO:0000313" key="11">
    <source>
        <dbReference type="Proteomes" id="UP000182444"/>
    </source>
</evidence>
<dbReference type="VEuPathDB" id="FungiDB:YALI0_A20086g"/>
<dbReference type="PANTHER" id="PTHR14189:SF0">
    <property type="entry name" value="PROTEIN PHOSPHATASE METHYLESTERASE 1"/>
    <property type="match status" value="1"/>
</dbReference>
<feature type="active site" evidence="7">
    <location>
        <position position="298"/>
    </location>
</feature>
<feature type="active site" evidence="7">
    <location>
        <position position="272"/>
    </location>
</feature>
<dbReference type="InterPro" id="IPR000073">
    <property type="entry name" value="AB_hydrolase_1"/>
</dbReference>
<dbReference type="InterPro" id="IPR016812">
    <property type="entry name" value="PPase_methylesterase_euk"/>
</dbReference>
<dbReference type="PIRSF" id="PIRSF022950">
    <property type="entry name" value="PPase_methylesterase_euk"/>
    <property type="match status" value="1"/>
</dbReference>
<comment type="similarity">
    <text evidence="1 6">Belongs to the AB hydrolase superfamily.</text>
</comment>
<evidence type="ECO:0000256" key="2">
    <source>
        <dbReference type="ARBA" id="ARBA00020672"/>
    </source>
</evidence>
<evidence type="ECO:0000256" key="8">
    <source>
        <dbReference type="SAM" id="MobiDB-lite"/>
    </source>
</evidence>
<dbReference type="VEuPathDB" id="FungiDB:YALI1_A21120g"/>
<evidence type="ECO:0000259" key="9">
    <source>
        <dbReference type="Pfam" id="PF12697"/>
    </source>
</evidence>
<evidence type="ECO:0000256" key="3">
    <source>
        <dbReference type="ARBA" id="ARBA00022487"/>
    </source>
</evidence>
<protein>
    <recommendedName>
        <fullName evidence="2 6">Protein phosphatase methylesterase 1</fullName>
        <shortName evidence="6">PME-1</shortName>
        <ecNumber evidence="6">3.1.1.-</ecNumber>
    </recommendedName>
</protein>
<feature type="active site" evidence="7">
    <location>
        <position position="425"/>
    </location>
</feature>
<dbReference type="KEGG" id="yli:2906043"/>
<feature type="region of interest" description="Disordered" evidence="8">
    <location>
        <begin position="65"/>
        <end position="116"/>
    </location>
</feature>
<dbReference type="AlphaFoldDB" id="A0A1D8N5L2"/>
<keyword evidence="3 6" id="KW-0719">Serine esterase</keyword>
<evidence type="ECO:0000256" key="4">
    <source>
        <dbReference type="ARBA" id="ARBA00022801"/>
    </source>
</evidence>
<dbReference type="Pfam" id="PF12697">
    <property type="entry name" value="Abhydrolase_6"/>
    <property type="match status" value="1"/>
</dbReference>
<comment type="catalytic activity">
    <reaction evidence="5">
        <text>[phosphatase 2A protein]-C-terminal L-leucine methyl ester + H2O = [phosphatase 2A protein]-C-terminal L-leucine + methanol + H(+)</text>
        <dbReference type="Rhea" id="RHEA:48548"/>
        <dbReference type="Rhea" id="RHEA-COMP:12134"/>
        <dbReference type="Rhea" id="RHEA-COMP:12135"/>
        <dbReference type="ChEBI" id="CHEBI:15377"/>
        <dbReference type="ChEBI" id="CHEBI:15378"/>
        <dbReference type="ChEBI" id="CHEBI:17790"/>
        <dbReference type="ChEBI" id="CHEBI:90516"/>
        <dbReference type="ChEBI" id="CHEBI:90517"/>
        <dbReference type="EC" id="3.1.1.89"/>
    </reaction>
</comment>
<dbReference type="RefSeq" id="XP_500271.2">
    <property type="nucleotide sequence ID" value="XM_500271.3"/>
</dbReference>
<dbReference type="EC" id="3.1.1.-" evidence="6"/>
<dbReference type="EMBL" id="CP017553">
    <property type="protein sequence ID" value="AOW00916.1"/>
    <property type="molecule type" value="Genomic_DNA"/>
</dbReference>
<dbReference type="PANTHER" id="PTHR14189">
    <property type="entry name" value="PROTEIN PHOSPHATASE METHYLESTERASE-1 RELATED"/>
    <property type="match status" value="1"/>
</dbReference>
<reference evidence="10 11" key="1">
    <citation type="journal article" date="2016" name="PLoS ONE">
        <title>Sequence Assembly of Yarrowia lipolytica Strain W29/CLIB89 Shows Transposable Element Diversity.</title>
        <authorList>
            <person name="Magnan C."/>
            <person name="Yu J."/>
            <person name="Chang I."/>
            <person name="Jahn E."/>
            <person name="Kanomata Y."/>
            <person name="Wu J."/>
            <person name="Zeller M."/>
            <person name="Oakes M."/>
            <person name="Baldi P."/>
            <person name="Sandmeyer S."/>
        </authorList>
    </citation>
    <scope>NUCLEOTIDE SEQUENCE [LARGE SCALE GENOMIC DNA]</scope>
    <source>
        <strain evidence="11">CLIB89(W29)</strain>
    </source>
</reference>
<comment type="function">
    <text evidence="6">Demethylates proteins that have been reversibly carboxymethylated.</text>
</comment>
<evidence type="ECO:0000256" key="6">
    <source>
        <dbReference type="PIRNR" id="PIRNR022950"/>
    </source>
</evidence>
<keyword evidence="4 6" id="KW-0378">Hydrolase</keyword>